<dbReference type="InterPro" id="IPR001915">
    <property type="entry name" value="Peptidase_M48"/>
</dbReference>
<organism evidence="9 10">
    <name type="scientific">Hydrocarboniclastica marina</name>
    <dbReference type="NCBI Taxonomy" id="2259620"/>
    <lineage>
        <taxon>Bacteria</taxon>
        <taxon>Pseudomonadati</taxon>
        <taxon>Pseudomonadota</taxon>
        <taxon>Gammaproteobacteria</taxon>
        <taxon>Alteromonadales</taxon>
        <taxon>Alteromonadaceae</taxon>
        <taxon>Hydrocarboniclastica</taxon>
    </lineage>
</organism>
<gene>
    <name evidence="9" type="ORF">soil367_07425</name>
</gene>
<dbReference type="InterPro" id="IPR011990">
    <property type="entry name" value="TPR-like_helical_dom_sf"/>
</dbReference>
<dbReference type="Pfam" id="PF01435">
    <property type="entry name" value="Peptidase_M48"/>
    <property type="match status" value="1"/>
</dbReference>
<evidence type="ECO:0000313" key="9">
    <source>
        <dbReference type="EMBL" id="QCF25761.1"/>
    </source>
</evidence>
<keyword evidence="5 6" id="KW-0482">Metalloprotease</keyword>
<evidence type="ECO:0000256" key="4">
    <source>
        <dbReference type="ARBA" id="ARBA00022833"/>
    </source>
</evidence>
<evidence type="ECO:0000256" key="7">
    <source>
        <dbReference type="SAM" id="SignalP"/>
    </source>
</evidence>
<feature type="chain" id="PRO_5020522355" evidence="7">
    <location>
        <begin position="23"/>
        <end position="427"/>
    </location>
</feature>
<dbReference type="RefSeq" id="WP_136548374.1">
    <property type="nucleotide sequence ID" value="NZ_CP031093.1"/>
</dbReference>
<dbReference type="GO" id="GO:0051603">
    <property type="term" value="P:proteolysis involved in protein catabolic process"/>
    <property type="evidence" value="ECO:0007669"/>
    <property type="project" value="TreeGrafter"/>
</dbReference>
<sequence length="427" mass="46391">MSRINPARATLLALCLIVISLAGCSTNPVTGERELRLISGEEERSIGEQQYQPTLQSQGGEYTIDEELSEYVSNIGQKLAAQSDRPDLPYEFTVLNNGVPNAWALPGGKIAINRGLLMELENEAQLAAVLSHEIVHAAAGHSAQRMQQGMLLNAGMAGLGLAVADNDYAQMLIGGAALGAQLTMAKYGRGHELESDRYGMEYMAEAGYDPQEAVELQRIFVRLSEGQDSDFISGLFASHPPSMARVEANEKTARELGADGRIGAETYQEKTAYLRKIQPAYDLEQQALALAKQEQYSQALAKINQALEIVPDEPSFNALRGQLLKATGKPDAAIASLNKAVNLYPEMFSFRLQRGLIHKEMGHLNEAREDLKASAERVPTSLAFLGLGELAQTQGRPDAAREYFKVAASGGGRFSEQAQARLNQLNQ</sequence>
<dbReference type="SMART" id="SM00028">
    <property type="entry name" value="TPR"/>
    <property type="match status" value="3"/>
</dbReference>
<dbReference type="Pfam" id="PF13432">
    <property type="entry name" value="TPR_16"/>
    <property type="match status" value="2"/>
</dbReference>
<evidence type="ECO:0000256" key="3">
    <source>
        <dbReference type="ARBA" id="ARBA00022801"/>
    </source>
</evidence>
<keyword evidence="10" id="KW-1185">Reference proteome</keyword>
<reference evidence="9 10" key="1">
    <citation type="submission" date="2018-07" db="EMBL/GenBank/DDBJ databases">
        <title>Marsedoiliclastica nanhaica gen. nov. sp. nov., a novel marine hydrocarbonoclastic bacterium isolated from an in-situ enriched hydrocarbon-degrading consortium in deep-sea sediment.</title>
        <authorList>
            <person name="Dong C."/>
            <person name="Ma T."/>
            <person name="Liu R."/>
            <person name="Shao Z."/>
        </authorList>
    </citation>
    <scope>NUCLEOTIDE SEQUENCE [LARGE SCALE GENOMIC DNA]</scope>
    <source>
        <strain evidence="10">soil36-7</strain>
    </source>
</reference>
<dbReference type="EMBL" id="CP031093">
    <property type="protein sequence ID" value="QCF25761.1"/>
    <property type="molecule type" value="Genomic_DNA"/>
</dbReference>
<comment type="similarity">
    <text evidence="6">Belongs to the peptidase M48 family.</text>
</comment>
<proteinExistence type="inferred from homology"/>
<evidence type="ECO:0000256" key="6">
    <source>
        <dbReference type="RuleBase" id="RU003983"/>
    </source>
</evidence>
<keyword evidence="3 6" id="KW-0378">Hydrolase</keyword>
<dbReference type="OrthoDB" id="9810445at2"/>
<protein>
    <submittedName>
        <fullName evidence="9">Peptidase M48</fullName>
    </submittedName>
</protein>
<keyword evidence="2" id="KW-0479">Metal-binding</keyword>
<evidence type="ECO:0000259" key="8">
    <source>
        <dbReference type="Pfam" id="PF01435"/>
    </source>
</evidence>
<feature type="domain" description="Peptidase M48" evidence="8">
    <location>
        <begin position="70"/>
        <end position="250"/>
    </location>
</feature>
<dbReference type="PANTHER" id="PTHR22726">
    <property type="entry name" value="METALLOENDOPEPTIDASE OMA1"/>
    <property type="match status" value="1"/>
</dbReference>
<evidence type="ECO:0000313" key="10">
    <source>
        <dbReference type="Proteomes" id="UP000298049"/>
    </source>
</evidence>
<dbReference type="GO" id="GO:0004222">
    <property type="term" value="F:metalloendopeptidase activity"/>
    <property type="evidence" value="ECO:0007669"/>
    <property type="project" value="InterPro"/>
</dbReference>
<evidence type="ECO:0000256" key="2">
    <source>
        <dbReference type="ARBA" id="ARBA00022723"/>
    </source>
</evidence>
<dbReference type="InterPro" id="IPR051156">
    <property type="entry name" value="Mito/Outer_Membr_Metalloprot"/>
</dbReference>
<dbReference type="AlphaFoldDB" id="A0A4P7XFM3"/>
<feature type="signal peptide" evidence="7">
    <location>
        <begin position="1"/>
        <end position="22"/>
    </location>
</feature>
<dbReference type="Gene3D" id="3.30.2010.10">
    <property type="entry name" value="Metalloproteases ('zincins'), catalytic domain"/>
    <property type="match status" value="1"/>
</dbReference>
<keyword evidence="4 6" id="KW-0862">Zinc</keyword>
<dbReference type="CDD" id="cd07331">
    <property type="entry name" value="M48C_Oma1_like"/>
    <property type="match status" value="1"/>
</dbReference>
<keyword evidence="7" id="KW-0732">Signal</keyword>
<evidence type="ECO:0000256" key="5">
    <source>
        <dbReference type="ARBA" id="ARBA00023049"/>
    </source>
</evidence>
<name>A0A4P7XFM3_9ALTE</name>
<dbReference type="Proteomes" id="UP000298049">
    <property type="component" value="Chromosome"/>
</dbReference>
<dbReference type="SUPFAM" id="SSF48452">
    <property type="entry name" value="TPR-like"/>
    <property type="match status" value="1"/>
</dbReference>
<dbReference type="GO" id="GO:0016020">
    <property type="term" value="C:membrane"/>
    <property type="evidence" value="ECO:0007669"/>
    <property type="project" value="TreeGrafter"/>
</dbReference>
<dbReference type="Gene3D" id="1.25.40.10">
    <property type="entry name" value="Tetratricopeptide repeat domain"/>
    <property type="match status" value="1"/>
</dbReference>
<dbReference type="GO" id="GO:0046872">
    <property type="term" value="F:metal ion binding"/>
    <property type="evidence" value="ECO:0007669"/>
    <property type="project" value="UniProtKB-KW"/>
</dbReference>
<dbReference type="InterPro" id="IPR019734">
    <property type="entry name" value="TPR_rpt"/>
</dbReference>
<comment type="cofactor">
    <cofactor evidence="6">
        <name>Zn(2+)</name>
        <dbReference type="ChEBI" id="CHEBI:29105"/>
    </cofactor>
    <text evidence="6">Binds 1 zinc ion per subunit.</text>
</comment>
<accession>A0A4P7XFM3</accession>
<evidence type="ECO:0000256" key="1">
    <source>
        <dbReference type="ARBA" id="ARBA00022670"/>
    </source>
</evidence>
<dbReference type="KEGG" id="hmi:soil367_07425"/>
<keyword evidence="1 6" id="KW-0645">Protease</keyword>
<dbReference type="PROSITE" id="PS51257">
    <property type="entry name" value="PROKAR_LIPOPROTEIN"/>
    <property type="match status" value="1"/>
</dbReference>
<dbReference type="PANTHER" id="PTHR22726:SF1">
    <property type="entry name" value="METALLOENDOPEPTIDASE OMA1, MITOCHONDRIAL"/>
    <property type="match status" value="1"/>
</dbReference>